<evidence type="ECO:0000313" key="6">
    <source>
        <dbReference type="EMBL" id="PJZ05465.1"/>
    </source>
</evidence>
<dbReference type="InterPro" id="IPR036271">
    <property type="entry name" value="Tet_transcr_reg_TetR-rel_C_sf"/>
</dbReference>
<dbReference type="EMBL" id="PIQI01000016">
    <property type="protein sequence ID" value="PJZ05465.1"/>
    <property type="molecule type" value="Genomic_DNA"/>
</dbReference>
<keyword evidence="3" id="KW-0804">Transcription</keyword>
<organism evidence="6 7">
    <name type="scientific">Pantoea rodasii</name>
    <dbReference type="NCBI Taxonomy" id="1076549"/>
    <lineage>
        <taxon>Bacteria</taxon>
        <taxon>Pseudomonadati</taxon>
        <taxon>Pseudomonadota</taxon>
        <taxon>Gammaproteobacteria</taxon>
        <taxon>Enterobacterales</taxon>
        <taxon>Erwiniaceae</taxon>
        <taxon>Pantoea</taxon>
    </lineage>
</organism>
<keyword evidence="2 4" id="KW-0238">DNA-binding</keyword>
<dbReference type="InterPro" id="IPR001647">
    <property type="entry name" value="HTH_TetR"/>
</dbReference>
<dbReference type="Gene3D" id="1.10.357.10">
    <property type="entry name" value="Tetracycline Repressor, domain 2"/>
    <property type="match status" value="1"/>
</dbReference>
<dbReference type="Proteomes" id="UP000232062">
    <property type="component" value="Unassembled WGS sequence"/>
</dbReference>
<dbReference type="SUPFAM" id="SSF48498">
    <property type="entry name" value="Tetracyclin repressor-like, C-terminal domain"/>
    <property type="match status" value="1"/>
</dbReference>
<keyword evidence="1" id="KW-0805">Transcription regulation</keyword>
<dbReference type="OrthoDB" id="116240at2"/>
<dbReference type="PANTHER" id="PTHR47506:SF1">
    <property type="entry name" value="HTH-TYPE TRANSCRIPTIONAL REGULATOR YJDC"/>
    <property type="match status" value="1"/>
</dbReference>
<dbReference type="SUPFAM" id="SSF46689">
    <property type="entry name" value="Homeodomain-like"/>
    <property type="match status" value="1"/>
</dbReference>
<keyword evidence="7" id="KW-1185">Reference proteome</keyword>
<gene>
    <name evidence="6" type="ORF">PRCB_11080</name>
</gene>
<feature type="domain" description="HTH tetR-type" evidence="5">
    <location>
        <begin position="9"/>
        <end position="69"/>
    </location>
</feature>
<evidence type="ECO:0000256" key="2">
    <source>
        <dbReference type="ARBA" id="ARBA00023125"/>
    </source>
</evidence>
<dbReference type="STRING" id="1076549.HA45_22255"/>
<dbReference type="RefSeq" id="WP_100701746.1">
    <property type="nucleotide sequence ID" value="NZ_MLFP01000035.1"/>
</dbReference>
<feature type="DNA-binding region" description="H-T-H motif" evidence="4">
    <location>
        <begin position="32"/>
        <end position="51"/>
    </location>
</feature>
<evidence type="ECO:0000256" key="1">
    <source>
        <dbReference type="ARBA" id="ARBA00023015"/>
    </source>
</evidence>
<dbReference type="PANTHER" id="PTHR47506">
    <property type="entry name" value="TRANSCRIPTIONAL REGULATORY PROTEIN"/>
    <property type="match status" value="1"/>
</dbReference>
<dbReference type="AlphaFoldDB" id="A0A2M9WD48"/>
<dbReference type="PROSITE" id="PS50977">
    <property type="entry name" value="HTH_TETR_2"/>
    <property type="match status" value="1"/>
</dbReference>
<comment type="caution">
    <text evidence="6">The sequence shown here is derived from an EMBL/GenBank/DDBJ whole genome shotgun (WGS) entry which is preliminary data.</text>
</comment>
<proteinExistence type="predicted"/>
<dbReference type="InterPro" id="IPR009057">
    <property type="entry name" value="Homeodomain-like_sf"/>
</dbReference>
<dbReference type="PRINTS" id="PR00455">
    <property type="entry name" value="HTHTETR"/>
</dbReference>
<accession>A0A2M9WD48</accession>
<dbReference type="Pfam" id="PF00440">
    <property type="entry name" value="TetR_N"/>
    <property type="match status" value="1"/>
</dbReference>
<reference evidence="6 7" key="1">
    <citation type="submission" date="2017-11" db="EMBL/GenBank/DDBJ databases">
        <title>The genome sequence of Pantoea rodasii DSM 26611.</title>
        <authorList>
            <person name="Gao J."/>
            <person name="Mao X."/>
            <person name="Sun J."/>
        </authorList>
    </citation>
    <scope>NUCLEOTIDE SEQUENCE [LARGE SCALE GENOMIC DNA]</scope>
    <source>
        <strain evidence="6 7">DSM 26611</strain>
    </source>
</reference>
<name>A0A2M9WD48_9GAMM</name>
<evidence type="ECO:0000313" key="7">
    <source>
        <dbReference type="Proteomes" id="UP000232062"/>
    </source>
</evidence>
<dbReference type="GO" id="GO:0003677">
    <property type="term" value="F:DNA binding"/>
    <property type="evidence" value="ECO:0007669"/>
    <property type="project" value="UniProtKB-UniRule"/>
</dbReference>
<evidence type="ECO:0000256" key="3">
    <source>
        <dbReference type="ARBA" id="ARBA00023163"/>
    </source>
</evidence>
<evidence type="ECO:0000256" key="4">
    <source>
        <dbReference type="PROSITE-ProRule" id="PRU00335"/>
    </source>
</evidence>
<sequence>MPRVSEPRLPPRDRILQAAEALFYQEGIVRVTVDAIAEKAQSTKMTLYRHFESKEVLVWEWVTLLVEDYSNVLDQLAKQYTDDPAKQIDGFVRFILQNLSGTSQRGCPFTNTLAEIGDQYADVRSLIISHKQRQYERLELLCAGAGAKDPAILAKELTLILEGIQVVAQNHGFADPSELTLKIIEDKLASLAL</sequence>
<evidence type="ECO:0000259" key="5">
    <source>
        <dbReference type="PROSITE" id="PS50977"/>
    </source>
</evidence>
<protein>
    <submittedName>
        <fullName evidence="6">TetR family transcriptional regulator</fullName>
    </submittedName>
</protein>